<reference evidence="6" key="1">
    <citation type="submission" date="2018-11" db="EMBL/GenBank/DDBJ databases">
        <authorList>
            <consortium name="Genoscope - CEA"/>
            <person name="William W."/>
        </authorList>
    </citation>
    <scope>NUCLEOTIDE SEQUENCE</scope>
</reference>
<evidence type="ECO:0000256" key="2">
    <source>
        <dbReference type="SAM" id="MobiDB-lite"/>
    </source>
</evidence>
<dbReference type="InterPro" id="IPR025476">
    <property type="entry name" value="Helitron_helicase-like"/>
</dbReference>
<comment type="cofactor">
    <cofactor evidence="1">
        <name>Mg(2+)</name>
        <dbReference type="ChEBI" id="CHEBI:18420"/>
    </cofactor>
</comment>
<evidence type="ECO:0000259" key="4">
    <source>
        <dbReference type="Pfam" id="PF14214"/>
    </source>
</evidence>
<dbReference type="GO" id="GO:0016887">
    <property type="term" value="F:ATP hydrolysis activity"/>
    <property type="evidence" value="ECO:0007669"/>
    <property type="project" value="RHEA"/>
</dbReference>
<dbReference type="PANTHER" id="PTHR10492">
    <property type="match status" value="1"/>
</dbReference>
<keyword evidence="1" id="KW-0067">ATP-binding</keyword>
<keyword evidence="1" id="KW-0347">Helicase</keyword>
<comment type="catalytic activity">
    <reaction evidence="1">
        <text>ATP + H2O = ADP + phosphate + H(+)</text>
        <dbReference type="Rhea" id="RHEA:13065"/>
        <dbReference type="ChEBI" id="CHEBI:15377"/>
        <dbReference type="ChEBI" id="CHEBI:15378"/>
        <dbReference type="ChEBI" id="CHEBI:30616"/>
        <dbReference type="ChEBI" id="CHEBI:43474"/>
        <dbReference type="ChEBI" id="CHEBI:456216"/>
        <dbReference type="EC" id="5.6.2.3"/>
    </reaction>
</comment>
<organism evidence="6">
    <name type="scientific">Brassica oleracea</name>
    <name type="common">Wild cabbage</name>
    <dbReference type="NCBI Taxonomy" id="3712"/>
    <lineage>
        <taxon>Eukaryota</taxon>
        <taxon>Viridiplantae</taxon>
        <taxon>Streptophyta</taxon>
        <taxon>Embryophyta</taxon>
        <taxon>Tracheophyta</taxon>
        <taxon>Spermatophyta</taxon>
        <taxon>Magnoliopsida</taxon>
        <taxon>eudicotyledons</taxon>
        <taxon>Gunneridae</taxon>
        <taxon>Pentapetalae</taxon>
        <taxon>rosids</taxon>
        <taxon>malvids</taxon>
        <taxon>Brassicales</taxon>
        <taxon>Brassicaceae</taxon>
        <taxon>Brassiceae</taxon>
        <taxon>Brassica</taxon>
    </lineage>
</organism>
<accession>A0A3P6GRM8</accession>
<dbReference type="GO" id="GO:0000723">
    <property type="term" value="P:telomere maintenance"/>
    <property type="evidence" value="ECO:0007669"/>
    <property type="project" value="InterPro"/>
</dbReference>
<dbReference type="InterPro" id="IPR049163">
    <property type="entry name" value="Pif1-like_2B_dom"/>
</dbReference>
<evidence type="ECO:0000259" key="5">
    <source>
        <dbReference type="Pfam" id="PF21530"/>
    </source>
</evidence>
<feature type="domain" description="Helitron helicase-like" evidence="4">
    <location>
        <begin position="386"/>
        <end position="569"/>
    </location>
</feature>
<dbReference type="EC" id="5.6.2.3" evidence="1"/>
<keyword evidence="1" id="KW-0378">Hydrolase</keyword>
<feature type="region of interest" description="Disordered" evidence="2">
    <location>
        <begin position="1"/>
        <end position="22"/>
    </location>
</feature>
<dbReference type="Pfam" id="PF05970">
    <property type="entry name" value="PIF1"/>
    <property type="match status" value="1"/>
</dbReference>
<dbReference type="GO" id="GO:0005524">
    <property type="term" value="F:ATP binding"/>
    <property type="evidence" value="ECO:0007669"/>
    <property type="project" value="UniProtKB-KW"/>
</dbReference>
<evidence type="ECO:0000259" key="3">
    <source>
        <dbReference type="Pfam" id="PF05970"/>
    </source>
</evidence>
<feature type="compositionally biased region" description="Basic and acidic residues" evidence="2">
    <location>
        <begin position="1"/>
        <end position="10"/>
    </location>
</feature>
<dbReference type="InterPro" id="IPR010285">
    <property type="entry name" value="DNA_helicase_pif1-like_DEAD"/>
</dbReference>
<sequence length="1582" mass="181852">MGKRPENDVHKNKRSYNQVTTLPSQVPRGLNTYLDDQSSNIPLFFNEKGCSLSLTVYEKDIMENNMEKAIEAGCSHLTHINKGGNETASLTTNINETKKRKRGRPFKKEANNTLMQCYHCNAWVWLLESTEKDSVNKRPLFSICCKQGRILLPTVREPPLLLEKLLSDPDFLRYIRAYNSILAFTSMGADIDYSVQNTYGIYCFKVHGENYHLIGSLLPTEGTPPKFSQMYIYDTANEVKNRLAAMGGGDAEELDQNIVTQLIDMVDEFNVQAKVFRKARDRYESTGHDNFHIHLIGYDKKKKQYELPSSNEIAALVVGDFSSTMGERDIVLQHHSGNLQRIWSTHPLYMTLQYPLLFPYGAIGFYEGLKYKDHKEGKKFVSMREYYTYRIQTRSCESSFIVKSGRLFHQFIVDAYTSLESYRLQWIRSNQTTIRIDLYNNVKDAVNRGDNDPQSVGKRVVLPSSHTGSPRYMAEKYQDAMAMCRCFGNPDLFVTVTANPKWEEITDFVNLTGDKSGVGRPDIESRVFHMKLKQLVTDIEKKNYFGPTNGVVYTIEFQKRGLPHAHILIWLKAEFKNPSTEDIDKFVSAELPDINSDPIGYQLVEQHMMHGPCGIDRPTNSCMERGECSKRYPRDFCSYSSVDKDGYIIYRRRDITCRFILKGDIRLDNRYVVPHNLELVKKYKAHINVEFCNKTSAIKYLFKYITKGVDKATMVLKRKKKTIKGDENVENSRDEVNEIDNYLDCRYVSACEASWRIFKFEIHHQSVPVQRLSIHLPNQQPIILRNNDNLQKALINMEYQDSMFTAWFKMNEYDLEGRDLTYVQFPSKYVWNKSQNIWSKRKIGKFIGRIYNVHPSAGELYYLRMLINYVKGPKSYEDIYTVDGKLHSTFKDVCVARGLLENDEEWHESMKEASLWATPNQLRNLFVMLLVHCEVSNPLKLWNSFSKDLSEDIVYLQRKLLKFGNLNLKEKEIESYTLIEIELLLRLYDKSLSDYPNMPVLETTILGRLSNSMIMEESGTGKTFVYNTIINRLRSEGRIVIPVASSGIAALLLPVGRTAHSRFKIPLNAKDDVVCEIKAGSMLANLLIQTDLILWDEAPMTHKYAFEALDKTLRDIMFRTDSDSYTKPFGGKTVLLGGDFRQTLPIIPHGSRQDSVSASINRSYLWNFCQVYTLSKNMRVKQTEIEFSEWLLKVGNGTALKEQDHSSEYSGVDQIIVDKNLIIPAKENGISAIAEHVYKSFDTNYSNIDYLKERAILTPRNDTVDEINKVLLEKLPGHAKMYASADSIINNENTEQDYSLDYPVEYLNTINLPGFPQHKIYLKVNTPIMLIRNICQKKGQCNGTRMVLLRLGHRVIKAKIISGSNTGDEILLPRIVLNQSDGKLPVDIRRKQFPIRICYAMTINKSQGQSLNRVGLYLPRPVFSHGQIKKFRVGLAVISFRYQMSKLLNIEAKLKKQKNSLGDGFWSPDSIGCSSLIVCSQSPRYPNLPMDLKIDIAVKLTNTSLKSVGSILAAGKEGRNIILNSEFRKRVNLSAFIRNSRLVCRNVNFFYDCVEDENPTALYLHGLESLCIWRTAQWMFFY</sequence>
<dbReference type="PANTHER" id="PTHR10492:SF90">
    <property type="entry name" value="ATP-DEPENDENT DNA HELICASE"/>
    <property type="match status" value="1"/>
</dbReference>
<evidence type="ECO:0000256" key="1">
    <source>
        <dbReference type="RuleBase" id="RU363044"/>
    </source>
</evidence>
<evidence type="ECO:0000313" key="6">
    <source>
        <dbReference type="EMBL" id="VDD60794.1"/>
    </source>
</evidence>
<dbReference type="InterPro" id="IPR027417">
    <property type="entry name" value="P-loop_NTPase"/>
</dbReference>
<dbReference type="Pfam" id="PF14214">
    <property type="entry name" value="Helitron_like_N"/>
    <property type="match status" value="1"/>
</dbReference>
<dbReference type="Pfam" id="PF21530">
    <property type="entry name" value="Pif1_2B_dom"/>
    <property type="match status" value="1"/>
</dbReference>
<protein>
    <recommendedName>
        <fullName evidence="1">ATP-dependent DNA helicase</fullName>
        <ecNumber evidence="1">5.6.2.3</ecNumber>
    </recommendedName>
</protein>
<dbReference type="GO" id="GO:0006281">
    <property type="term" value="P:DNA repair"/>
    <property type="evidence" value="ECO:0007669"/>
    <property type="project" value="UniProtKB-KW"/>
</dbReference>
<proteinExistence type="inferred from homology"/>
<name>A0A3P6GRM8_BRAOL</name>
<keyword evidence="1" id="KW-0227">DNA damage</keyword>
<gene>
    <name evidence="6" type="ORF">BOLC6T36247H</name>
</gene>
<dbReference type="GO" id="GO:0043139">
    <property type="term" value="F:5'-3' DNA helicase activity"/>
    <property type="evidence" value="ECO:0007669"/>
    <property type="project" value="UniProtKB-EC"/>
</dbReference>
<dbReference type="GO" id="GO:0006310">
    <property type="term" value="P:DNA recombination"/>
    <property type="evidence" value="ECO:0007669"/>
    <property type="project" value="UniProtKB-KW"/>
</dbReference>
<keyword evidence="1" id="KW-0233">DNA recombination</keyword>
<comment type="similarity">
    <text evidence="1">Belongs to the helicase family.</text>
</comment>
<dbReference type="SUPFAM" id="SSF52540">
    <property type="entry name" value="P-loop containing nucleoside triphosphate hydrolases"/>
    <property type="match status" value="2"/>
</dbReference>
<keyword evidence="1" id="KW-0547">Nucleotide-binding</keyword>
<dbReference type="EMBL" id="LR031880">
    <property type="protein sequence ID" value="VDD60794.1"/>
    <property type="molecule type" value="Genomic_DNA"/>
</dbReference>
<keyword evidence="1" id="KW-0234">DNA repair</keyword>
<dbReference type="Gene3D" id="3.40.50.300">
    <property type="entry name" value="P-loop containing nucleotide triphosphate hydrolases"/>
    <property type="match status" value="1"/>
</dbReference>
<feature type="domain" description="DNA helicase Pif1-like DEAD-box helicase" evidence="3">
    <location>
        <begin position="1017"/>
        <end position="1203"/>
    </location>
</feature>
<feature type="domain" description="DNA helicase Pif1-like 2B" evidence="5">
    <location>
        <begin position="1305"/>
        <end position="1350"/>
    </location>
</feature>